<dbReference type="InterPro" id="IPR025098">
    <property type="entry name" value="DUF4013"/>
</dbReference>
<dbReference type="Pfam" id="PF13197">
    <property type="entry name" value="DUF4013"/>
    <property type="match status" value="1"/>
</dbReference>
<evidence type="ECO:0000313" key="3">
    <source>
        <dbReference type="Proteomes" id="UP000198531"/>
    </source>
</evidence>
<gene>
    <name evidence="2" type="ORF">SAMN04487947_2063</name>
</gene>
<dbReference type="OrthoDB" id="107590at2157"/>
<dbReference type="STRING" id="553469.SAMN04487947_2063"/>
<accession>A0A1I6HGX3</accession>
<evidence type="ECO:0000256" key="1">
    <source>
        <dbReference type="SAM" id="Phobius"/>
    </source>
</evidence>
<dbReference type="Proteomes" id="UP000198531">
    <property type="component" value="Unassembled WGS sequence"/>
</dbReference>
<dbReference type="AlphaFoldDB" id="A0A1I6HGX3"/>
<sequence>MLGDALSYPRNSSDWIPTILIGGLLSVLSVLVLPVFVVQGYSLRVMRSAAKGEEAAPSFTDWGGLVVDGLKLFLVSLVYGLLVFVPMALVGVVLGFGSALLSDPTTGPSAAFGVATLLGFAVVGLFGLLVGYFAPAGYANFAVEDSLGAAFDVSTIVAAATTGEYFKAWVLAIVVGVVLGTVGAALSVVLVGIFVIFYAQVVTYYLFGRGFAEGLGKKRRGVVESDY</sequence>
<evidence type="ECO:0000313" key="2">
    <source>
        <dbReference type="EMBL" id="SFR53733.1"/>
    </source>
</evidence>
<feature type="transmembrane region" description="Helical" evidence="1">
    <location>
        <begin position="109"/>
        <end position="134"/>
    </location>
</feature>
<dbReference type="RefSeq" id="WP_089807306.1">
    <property type="nucleotide sequence ID" value="NZ_FOYT01000002.1"/>
</dbReference>
<name>A0A1I6HGX3_9EURY</name>
<keyword evidence="3" id="KW-1185">Reference proteome</keyword>
<keyword evidence="1" id="KW-1133">Transmembrane helix</keyword>
<evidence type="ECO:0008006" key="4">
    <source>
        <dbReference type="Google" id="ProtNLM"/>
    </source>
</evidence>
<dbReference type="EMBL" id="FOYT01000002">
    <property type="protein sequence ID" value="SFR53733.1"/>
    <property type="molecule type" value="Genomic_DNA"/>
</dbReference>
<proteinExistence type="predicted"/>
<protein>
    <recommendedName>
        <fullName evidence="4">DUF4013 domain-containing protein</fullName>
    </recommendedName>
</protein>
<reference evidence="3" key="1">
    <citation type="submission" date="2016-10" db="EMBL/GenBank/DDBJ databases">
        <authorList>
            <person name="Varghese N."/>
            <person name="Submissions S."/>
        </authorList>
    </citation>
    <scope>NUCLEOTIDE SEQUENCE [LARGE SCALE GENOMIC DNA]</scope>
    <source>
        <strain evidence="3">CGMCC 1.7736</strain>
    </source>
</reference>
<feature type="transmembrane region" description="Helical" evidence="1">
    <location>
        <begin position="72"/>
        <end position="97"/>
    </location>
</feature>
<feature type="transmembrane region" description="Helical" evidence="1">
    <location>
        <begin position="169"/>
        <end position="199"/>
    </location>
</feature>
<organism evidence="2 3">
    <name type="scientific">Halogeometricum rufum</name>
    <dbReference type="NCBI Taxonomy" id="553469"/>
    <lineage>
        <taxon>Archaea</taxon>
        <taxon>Methanobacteriati</taxon>
        <taxon>Methanobacteriota</taxon>
        <taxon>Stenosarchaea group</taxon>
        <taxon>Halobacteria</taxon>
        <taxon>Halobacteriales</taxon>
        <taxon>Haloferacaceae</taxon>
        <taxon>Halogeometricum</taxon>
    </lineage>
</organism>
<keyword evidence="1" id="KW-0812">Transmembrane</keyword>
<keyword evidence="1" id="KW-0472">Membrane</keyword>
<feature type="transmembrane region" description="Helical" evidence="1">
    <location>
        <begin position="15"/>
        <end position="38"/>
    </location>
</feature>